<dbReference type="FunFam" id="1.10.10.10:FF:000001">
    <property type="entry name" value="LysR family transcriptional regulator"/>
    <property type="match status" value="1"/>
</dbReference>
<dbReference type="PROSITE" id="PS50931">
    <property type="entry name" value="HTH_LYSR"/>
    <property type="match status" value="1"/>
</dbReference>
<reference evidence="6 7" key="1">
    <citation type="submission" date="2017-08" db="EMBL/GenBank/DDBJ databases">
        <title>Infants hospitalized years apart are colonized by the same room-sourced microbial strains.</title>
        <authorList>
            <person name="Brooks B."/>
            <person name="Olm M.R."/>
            <person name="Firek B.A."/>
            <person name="Baker R."/>
            <person name="Thomas B.C."/>
            <person name="Morowitz M.J."/>
            <person name="Banfield J.F."/>
        </authorList>
    </citation>
    <scope>NUCLEOTIDE SEQUENCE [LARGE SCALE GENOMIC DNA]</scope>
    <source>
        <strain evidence="6">S2_005_001_R2_27</strain>
    </source>
</reference>
<evidence type="ECO:0000256" key="3">
    <source>
        <dbReference type="ARBA" id="ARBA00023125"/>
    </source>
</evidence>
<dbReference type="Gene3D" id="1.10.10.10">
    <property type="entry name" value="Winged helix-like DNA-binding domain superfamily/Winged helix DNA-binding domain"/>
    <property type="match status" value="1"/>
</dbReference>
<keyword evidence="4" id="KW-0804">Transcription</keyword>
<dbReference type="Pfam" id="PF03466">
    <property type="entry name" value="LysR_substrate"/>
    <property type="match status" value="1"/>
</dbReference>
<dbReference type="EMBL" id="QFQD01000021">
    <property type="protein sequence ID" value="PZQ83291.1"/>
    <property type="molecule type" value="Genomic_DNA"/>
</dbReference>
<evidence type="ECO:0000256" key="2">
    <source>
        <dbReference type="ARBA" id="ARBA00023015"/>
    </source>
</evidence>
<dbReference type="PANTHER" id="PTHR30537">
    <property type="entry name" value="HTH-TYPE TRANSCRIPTIONAL REGULATOR"/>
    <property type="match status" value="1"/>
</dbReference>
<dbReference type="PANTHER" id="PTHR30537:SF17">
    <property type="entry name" value="LYSR-FAMILY REGULATORY PROTEIN"/>
    <property type="match status" value="1"/>
</dbReference>
<dbReference type="GO" id="GO:0043565">
    <property type="term" value="F:sequence-specific DNA binding"/>
    <property type="evidence" value="ECO:0007669"/>
    <property type="project" value="TreeGrafter"/>
</dbReference>
<comment type="caution">
    <text evidence="6">The sequence shown here is derived from an EMBL/GenBank/DDBJ whole genome shotgun (WGS) entry which is preliminary data.</text>
</comment>
<dbReference type="Proteomes" id="UP000248887">
    <property type="component" value="Unassembled WGS sequence"/>
</dbReference>
<evidence type="ECO:0000256" key="4">
    <source>
        <dbReference type="ARBA" id="ARBA00023163"/>
    </source>
</evidence>
<dbReference type="SUPFAM" id="SSF53850">
    <property type="entry name" value="Periplasmic binding protein-like II"/>
    <property type="match status" value="1"/>
</dbReference>
<protein>
    <submittedName>
        <fullName evidence="6">LysR family transcriptional regulator</fullName>
    </submittedName>
</protein>
<evidence type="ECO:0000313" key="6">
    <source>
        <dbReference type="EMBL" id="PZQ83291.1"/>
    </source>
</evidence>
<dbReference type="InterPro" id="IPR036390">
    <property type="entry name" value="WH_DNA-bd_sf"/>
</dbReference>
<dbReference type="InterPro" id="IPR000847">
    <property type="entry name" value="LysR_HTH_N"/>
</dbReference>
<dbReference type="Pfam" id="PF00126">
    <property type="entry name" value="HTH_1"/>
    <property type="match status" value="1"/>
</dbReference>
<dbReference type="Gene3D" id="3.40.190.10">
    <property type="entry name" value="Periplasmic binding protein-like II"/>
    <property type="match status" value="2"/>
</dbReference>
<dbReference type="AlphaFoldDB" id="A0A2W5QXI0"/>
<dbReference type="InterPro" id="IPR036388">
    <property type="entry name" value="WH-like_DNA-bd_sf"/>
</dbReference>
<dbReference type="InterPro" id="IPR058163">
    <property type="entry name" value="LysR-type_TF_proteobact-type"/>
</dbReference>
<keyword evidence="2" id="KW-0805">Transcription regulation</keyword>
<evidence type="ECO:0000256" key="1">
    <source>
        <dbReference type="ARBA" id="ARBA00009437"/>
    </source>
</evidence>
<proteinExistence type="inferred from homology"/>
<feature type="domain" description="HTH lysR-type" evidence="5">
    <location>
        <begin position="1"/>
        <end position="59"/>
    </location>
</feature>
<accession>A0A2W5QXI0</accession>
<evidence type="ECO:0000259" key="5">
    <source>
        <dbReference type="PROSITE" id="PS50931"/>
    </source>
</evidence>
<dbReference type="SUPFAM" id="SSF46785">
    <property type="entry name" value="Winged helix' DNA-binding domain"/>
    <property type="match status" value="1"/>
</dbReference>
<keyword evidence="3" id="KW-0238">DNA-binding</keyword>
<dbReference type="GO" id="GO:0006351">
    <property type="term" value="P:DNA-templated transcription"/>
    <property type="evidence" value="ECO:0007669"/>
    <property type="project" value="TreeGrafter"/>
</dbReference>
<dbReference type="CDD" id="cd08472">
    <property type="entry name" value="PBP2_CrgA_like_3"/>
    <property type="match status" value="1"/>
</dbReference>
<name>A0A2W5QXI0_ANCNO</name>
<dbReference type="GO" id="GO:0003700">
    <property type="term" value="F:DNA-binding transcription factor activity"/>
    <property type="evidence" value="ECO:0007669"/>
    <property type="project" value="InterPro"/>
</dbReference>
<gene>
    <name evidence="6" type="ORF">DI549_08700</name>
</gene>
<dbReference type="InterPro" id="IPR005119">
    <property type="entry name" value="LysR_subst-bd"/>
</dbReference>
<organism evidence="6 7">
    <name type="scientific">Ancylobacter novellus</name>
    <name type="common">Thiobacillus novellus</name>
    <dbReference type="NCBI Taxonomy" id="921"/>
    <lineage>
        <taxon>Bacteria</taxon>
        <taxon>Pseudomonadati</taxon>
        <taxon>Pseudomonadota</taxon>
        <taxon>Alphaproteobacteria</taxon>
        <taxon>Hyphomicrobiales</taxon>
        <taxon>Xanthobacteraceae</taxon>
        <taxon>Ancylobacter</taxon>
    </lineage>
</organism>
<comment type="similarity">
    <text evidence="1">Belongs to the LysR transcriptional regulatory family.</text>
</comment>
<evidence type="ECO:0000313" key="7">
    <source>
        <dbReference type="Proteomes" id="UP000248887"/>
    </source>
</evidence>
<sequence>MDQIAAMRAFVRVVEAGNFTRAADLLEVPKPTITKLIQQLESHLRTKLLNRTTRRVGVTPDGAAYYERAVALLSDLDELDGSMTRSQATPSGRLRIDVPSSLALYALIPALPDFFARYPDIQLDIGVSDRPVDLLAENVDCAIRGGELVDPTLIARRIGQVQLTLCAAPGYIQQYGMPEHPRELETAHRVIGYFSARTGRRVAFDVVRGEESYDLDLPYFVAVNDSTAYLAAGLAGLGITQSVEPMVLPYIEAGRLVRVLPEWQSAPIILHVVYAPNRHLSSRLRVFVDWVAELFSTGSAYRRRAASLLMLNDPGVSG</sequence>